<protein>
    <submittedName>
        <fullName evidence="3">MerR family transcriptional regulator</fullName>
    </submittedName>
</protein>
<dbReference type="STRING" id="582851.GCA_900162665_03385"/>
<dbReference type="SUPFAM" id="SSF46955">
    <property type="entry name" value="Putative DNA-binding domain"/>
    <property type="match status" value="1"/>
</dbReference>
<accession>A0A511ZNN6</accession>
<dbReference type="InterPro" id="IPR009061">
    <property type="entry name" value="DNA-bd_dom_put_sf"/>
</dbReference>
<dbReference type="Gene3D" id="1.10.1660.10">
    <property type="match status" value="1"/>
</dbReference>
<dbReference type="SUPFAM" id="SSF55136">
    <property type="entry name" value="Probable bacterial effector-binding domain"/>
    <property type="match status" value="1"/>
</dbReference>
<proteinExistence type="predicted"/>
<evidence type="ECO:0000256" key="1">
    <source>
        <dbReference type="ARBA" id="ARBA00023125"/>
    </source>
</evidence>
<dbReference type="AlphaFoldDB" id="A0A511ZNN6"/>
<name>A0A511ZNN6_9BACI</name>
<evidence type="ECO:0000313" key="3">
    <source>
        <dbReference type="EMBL" id="GEN89037.1"/>
    </source>
</evidence>
<dbReference type="GO" id="GO:0003677">
    <property type="term" value="F:DNA binding"/>
    <property type="evidence" value="ECO:0007669"/>
    <property type="project" value="UniProtKB-KW"/>
</dbReference>
<dbReference type="EMBL" id="BJYM01000018">
    <property type="protein sequence ID" value="GEN89037.1"/>
    <property type="molecule type" value="Genomic_DNA"/>
</dbReference>
<dbReference type="Pfam" id="PF06445">
    <property type="entry name" value="GyrI-like"/>
    <property type="match status" value="1"/>
</dbReference>
<dbReference type="InterPro" id="IPR011256">
    <property type="entry name" value="Reg_factor_effector_dom_sf"/>
</dbReference>
<dbReference type="RefSeq" id="WP_246145229.1">
    <property type="nucleotide sequence ID" value="NZ_BJYM01000018.1"/>
</dbReference>
<keyword evidence="1" id="KW-0238">DNA-binding</keyword>
<keyword evidence="4" id="KW-1185">Reference proteome</keyword>
<dbReference type="Pfam" id="PF13411">
    <property type="entry name" value="MerR_1"/>
    <property type="match status" value="1"/>
</dbReference>
<dbReference type="Proteomes" id="UP000321558">
    <property type="component" value="Unassembled WGS sequence"/>
</dbReference>
<comment type="caution">
    <text evidence="3">The sequence shown here is derived from an EMBL/GenBank/DDBJ whole genome shotgun (WGS) entry which is preliminary data.</text>
</comment>
<dbReference type="PANTHER" id="PTHR30204">
    <property type="entry name" value="REDOX-CYCLING DRUG-SENSING TRANSCRIPTIONAL ACTIVATOR SOXR"/>
    <property type="match status" value="1"/>
</dbReference>
<dbReference type="PANTHER" id="PTHR30204:SF85">
    <property type="entry name" value="MULTIDRUG-EFFLUX TRANSPORTER 2 REGULATOR"/>
    <property type="match status" value="1"/>
</dbReference>
<gene>
    <name evidence="3" type="ORF">OSO01_37760</name>
</gene>
<dbReference type="PROSITE" id="PS00552">
    <property type="entry name" value="HTH_MERR_1"/>
    <property type="match status" value="1"/>
</dbReference>
<dbReference type="InterPro" id="IPR047057">
    <property type="entry name" value="MerR_fam"/>
</dbReference>
<dbReference type="SMART" id="SM00422">
    <property type="entry name" value="HTH_MERR"/>
    <property type="match status" value="1"/>
</dbReference>
<reference evidence="3 4" key="1">
    <citation type="submission" date="2019-07" db="EMBL/GenBank/DDBJ databases">
        <title>Whole genome shotgun sequence of Oceanobacillus sojae NBRC 105379.</title>
        <authorList>
            <person name="Hosoyama A."/>
            <person name="Uohara A."/>
            <person name="Ohji S."/>
            <person name="Ichikawa N."/>
        </authorList>
    </citation>
    <scope>NUCLEOTIDE SEQUENCE [LARGE SCALE GENOMIC DNA]</scope>
    <source>
        <strain evidence="3 4">NBRC 105379</strain>
    </source>
</reference>
<feature type="domain" description="HTH merR-type" evidence="2">
    <location>
        <begin position="7"/>
        <end position="76"/>
    </location>
</feature>
<dbReference type="GO" id="GO:0003700">
    <property type="term" value="F:DNA-binding transcription factor activity"/>
    <property type="evidence" value="ECO:0007669"/>
    <property type="project" value="InterPro"/>
</dbReference>
<dbReference type="InterPro" id="IPR029442">
    <property type="entry name" value="GyrI-like"/>
</dbReference>
<evidence type="ECO:0000313" key="4">
    <source>
        <dbReference type="Proteomes" id="UP000321558"/>
    </source>
</evidence>
<dbReference type="Gene3D" id="3.20.80.10">
    <property type="entry name" value="Regulatory factor, effector binding domain"/>
    <property type="match status" value="1"/>
</dbReference>
<sequence length="277" mass="32811">MNSSKKLMTTGEFADLCDVKKQTLFHYDDIGLLEPEYKNENGYRYYSIQQAEAYSMIDMLKEIGMSLTEIKSFLQSKNTKKITDLLTEKEKLMEIKIRKMERIQHLIKNQKKQIEEASQLDLDRFIVENMEAEQIVLSENILNYSHKDITKMIISFMKYVKQGEINVENWGALIRQEQIETGDYLNYSNFYLRENQLHLTETFIKKAGKYVIGYHKGSYMNTYKTYEKIKDYLDKEGYRICGDSFEEYLYLMDGISSGVETNYVIRIMIEVEEKINI</sequence>
<dbReference type="PROSITE" id="PS50937">
    <property type="entry name" value="HTH_MERR_2"/>
    <property type="match status" value="1"/>
</dbReference>
<dbReference type="InterPro" id="IPR000551">
    <property type="entry name" value="MerR-type_HTH_dom"/>
</dbReference>
<evidence type="ECO:0000259" key="2">
    <source>
        <dbReference type="PROSITE" id="PS50937"/>
    </source>
</evidence>
<organism evidence="3 4">
    <name type="scientific">Oceanobacillus sojae</name>
    <dbReference type="NCBI Taxonomy" id="582851"/>
    <lineage>
        <taxon>Bacteria</taxon>
        <taxon>Bacillati</taxon>
        <taxon>Bacillota</taxon>
        <taxon>Bacilli</taxon>
        <taxon>Bacillales</taxon>
        <taxon>Bacillaceae</taxon>
        <taxon>Oceanobacillus</taxon>
    </lineage>
</organism>